<sequence length="307" mass="35241">MHIDYYSILNLKRHCTKDDIQKAFGKLISTYSIFYQVKNINLIILCEAYEVLSDSLCRAVYDKYGKEGIKKGVKSDKITIDPWIYHGDVIKTYSEYCVLTNPISCLFIKSNGSLLIDLKKKECCSEILKFPLKLTLNEIFYGLIKFVSVEKKLTHTGDSKSNQTQIVKVKVPRGFPTGGILKSEISNVNTILEPNQPSYMFTTEDIPHKDYKRDNMNLIMIKNVSLKQALFGIKINIKTLCHKVIRVNITQVITPDYVKIINNEGMPNMYNLTQYGAIIIKFNITYPLFMPITNETCESFNENQINV</sequence>
<dbReference type="InterPro" id="IPR036869">
    <property type="entry name" value="J_dom_sf"/>
</dbReference>
<dbReference type="Proteomes" id="UP000325440">
    <property type="component" value="Unassembled WGS sequence"/>
</dbReference>
<name>A0A5E4NDH6_9HEMI</name>
<dbReference type="GO" id="GO:0008270">
    <property type="term" value="F:zinc ion binding"/>
    <property type="evidence" value="ECO:0007669"/>
    <property type="project" value="UniProtKB-KW"/>
</dbReference>
<dbReference type="GO" id="GO:0051087">
    <property type="term" value="F:protein-folding chaperone binding"/>
    <property type="evidence" value="ECO:0007669"/>
    <property type="project" value="TreeGrafter"/>
</dbReference>
<proteinExistence type="predicted"/>
<evidence type="ECO:0000256" key="4">
    <source>
        <dbReference type="ARBA" id="ARBA00022833"/>
    </source>
</evidence>
<evidence type="ECO:0000256" key="3">
    <source>
        <dbReference type="ARBA" id="ARBA00022771"/>
    </source>
</evidence>
<keyword evidence="8" id="KW-1185">Reference proteome</keyword>
<feature type="domain" description="J" evidence="6">
    <location>
        <begin position="4"/>
        <end position="65"/>
    </location>
</feature>
<keyword evidence="1" id="KW-0479">Metal-binding</keyword>
<evidence type="ECO:0000313" key="8">
    <source>
        <dbReference type="Proteomes" id="UP000325440"/>
    </source>
</evidence>
<dbReference type="PANTHER" id="PTHR24078">
    <property type="entry name" value="DNAJ HOMOLOG SUBFAMILY C MEMBER"/>
    <property type="match status" value="1"/>
</dbReference>
<dbReference type="Gene3D" id="2.60.260.20">
    <property type="entry name" value="Urease metallochaperone UreE, N-terminal domain"/>
    <property type="match status" value="1"/>
</dbReference>
<dbReference type="Pfam" id="PF01556">
    <property type="entry name" value="DnaJ_C"/>
    <property type="match status" value="1"/>
</dbReference>
<dbReference type="AlphaFoldDB" id="A0A5E4NDH6"/>
<dbReference type="InterPro" id="IPR008971">
    <property type="entry name" value="HSP40/DnaJ_pept-bd"/>
</dbReference>
<dbReference type="PRINTS" id="PR00625">
    <property type="entry name" value="JDOMAIN"/>
</dbReference>
<dbReference type="SUPFAM" id="SSF46565">
    <property type="entry name" value="Chaperone J-domain"/>
    <property type="match status" value="1"/>
</dbReference>
<keyword evidence="2" id="KW-0677">Repeat</keyword>
<dbReference type="InterPro" id="IPR002939">
    <property type="entry name" value="DnaJ_C"/>
</dbReference>
<keyword evidence="4" id="KW-0862">Zinc</keyword>
<dbReference type="FunFam" id="2.60.260.20:FF:000003">
    <property type="entry name" value="DnaJ subfamily A member 2"/>
    <property type="match status" value="1"/>
</dbReference>
<dbReference type="InterPro" id="IPR051339">
    <property type="entry name" value="DnaJ_subfamily_B"/>
</dbReference>
<keyword evidence="5" id="KW-0143">Chaperone</keyword>
<dbReference type="PROSITE" id="PS50076">
    <property type="entry name" value="DNAJ_2"/>
    <property type="match status" value="1"/>
</dbReference>
<dbReference type="EMBL" id="CABPRJ010001896">
    <property type="protein sequence ID" value="VVC39642.1"/>
    <property type="molecule type" value="Genomic_DNA"/>
</dbReference>
<gene>
    <name evidence="7" type="ORF">CINCED_3A013705</name>
</gene>
<dbReference type="InterPro" id="IPR001623">
    <property type="entry name" value="DnaJ_domain"/>
</dbReference>
<evidence type="ECO:0000256" key="1">
    <source>
        <dbReference type="ARBA" id="ARBA00022723"/>
    </source>
</evidence>
<dbReference type="PANTHER" id="PTHR24078:SF519">
    <property type="entry name" value="DNAJ HOMOLOG SUBFAMILY B MEMBER 13"/>
    <property type="match status" value="1"/>
</dbReference>
<dbReference type="GO" id="GO:0006457">
    <property type="term" value="P:protein folding"/>
    <property type="evidence" value="ECO:0007669"/>
    <property type="project" value="InterPro"/>
</dbReference>
<evidence type="ECO:0000259" key="6">
    <source>
        <dbReference type="PROSITE" id="PS50076"/>
    </source>
</evidence>
<organism evidence="7 8">
    <name type="scientific">Cinara cedri</name>
    <dbReference type="NCBI Taxonomy" id="506608"/>
    <lineage>
        <taxon>Eukaryota</taxon>
        <taxon>Metazoa</taxon>
        <taxon>Ecdysozoa</taxon>
        <taxon>Arthropoda</taxon>
        <taxon>Hexapoda</taxon>
        <taxon>Insecta</taxon>
        <taxon>Pterygota</taxon>
        <taxon>Neoptera</taxon>
        <taxon>Paraneoptera</taxon>
        <taxon>Hemiptera</taxon>
        <taxon>Sternorrhyncha</taxon>
        <taxon>Aphidomorpha</taxon>
        <taxon>Aphidoidea</taxon>
        <taxon>Aphididae</taxon>
        <taxon>Lachninae</taxon>
        <taxon>Cinara</taxon>
    </lineage>
</organism>
<dbReference type="Pfam" id="PF00226">
    <property type="entry name" value="DnaJ"/>
    <property type="match status" value="1"/>
</dbReference>
<dbReference type="GO" id="GO:0051082">
    <property type="term" value="F:unfolded protein binding"/>
    <property type="evidence" value="ECO:0007669"/>
    <property type="project" value="InterPro"/>
</dbReference>
<dbReference type="Gene3D" id="1.10.287.110">
    <property type="entry name" value="DnaJ domain"/>
    <property type="match status" value="1"/>
</dbReference>
<dbReference type="OrthoDB" id="550424at2759"/>
<accession>A0A5E4NDH6</accession>
<dbReference type="GO" id="GO:0005829">
    <property type="term" value="C:cytosol"/>
    <property type="evidence" value="ECO:0007669"/>
    <property type="project" value="TreeGrafter"/>
</dbReference>
<reference evidence="7 8" key="1">
    <citation type="submission" date="2019-08" db="EMBL/GenBank/DDBJ databases">
        <authorList>
            <person name="Alioto T."/>
            <person name="Alioto T."/>
            <person name="Gomez Garrido J."/>
        </authorList>
    </citation>
    <scope>NUCLEOTIDE SEQUENCE [LARGE SCALE GENOMIC DNA]</scope>
</reference>
<dbReference type="CDD" id="cd06257">
    <property type="entry name" value="DnaJ"/>
    <property type="match status" value="1"/>
</dbReference>
<dbReference type="SUPFAM" id="SSF49493">
    <property type="entry name" value="HSP40/DnaJ peptide-binding domain"/>
    <property type="match status" value="1"/>
</dbReference>
<evidence type="ECO:0000313" key="7">
    <source>
        <dbReference type="EMBL" id="VVC39642.1"/>
    </source>
</evidence>
<evidence type="ECO:0000256" key="5">
    <source>
        <dbReference type="ARBA" id="ARBA00023186"/>
    </source>
</evidence>
<protein>
    <submittedName>
        <fullName evidence="7">Chaperone DnaJ, C-terminal,DnaJ domain,HSP40/DnaJ peptide-binding</fullName>
    </submittedName>
</protein>
<keyword evidence="3" id="KW-0863">Zinc-finger</keyword>
<evidence type="ECO:0000256" key="2">
    <source>
        <dbReference type="ARBA" id="ARBA00022737"/>
    </source>
</evidence>